<dbReference type="GeneTree" id="ENSGT00940000155975"/>
<dbReference type="InterPro" id="IPR033140">
    <property type="entry name" value="Lipase_GDXG_put_SER_AS"/>
</dbReference>
<reference evidence="8" key="1">
    <citation type="submission" date="2020-11" db="EMBL/GenBank/DDBJ databases">
        <title>Gallus gallus (Chicken) genome, bGalGal1, GRCg7b, maternal haplotype autosomes + Z &amp; W.</title>
        <authorList>
            <person name="Warren W."/>
            <person name="Formenti G."/>
            <person name="Fedrigo O."/>
            <person name="Haase B."/>
            <person name="Mountcastle J."/>
            <person name="Balacco J."/>
            <person name="Tracey A."/>
            <person name="Schneider V."/>
            <person name="Okimoto R."/>
            <person name="Cheng H."/>
            <person name="Hawken R."/>
            <person name="Howe K."/>
            <person name="Jarvis E.D."/>
        </authorList>
    </citation>
    <scope>NUCLEOTIDE SEQUENCE [LARGE SCALE GENOMIC DNA]</scope>
    <source>
        <strain evidence="8">Broiler</strain>
    </source>
</reference>
<dbReference type="AlphaFoldDB" id="A0A8V0X9N3"/>
<evidence type="ECO:0000313" key="9">
    <source>
        <dbReference type="Proteomes" id="UP000000539"/>
    </source>
</evidence>
<keyword evidence="3" id="KW-1015">Disulfide bond</keyword>
<sequence>MGAKLLCLCIAFTLVAYYIYSPIPENVEQPWKLMLVSTVFRTLGHVAEAAERLGLANYMDVLMLFSTAEHVAPTSDENVTVTDTELSGVAVRLFLPKKPADGLRRAVLYFHGGGWCVGDAGMKGYDFLARRTSSQLNAVVVSVNYRLAPKYHFPVQFEDVYSVSKFFLQSRVLSQYGVDPTRVCVAGDSAGGNLAAAVAQKLLEDSEVTTKLKAQALIYPALQTLDLNLPSYHQNADMPVLSKSLMVRFWSEYFTSDPSLREAITSNRHVPAQWGHLFQFVNWSTLLPDRMKKGHVYTGPVFGSPALAKKYPGFLDRRAAPLLAAEAQLRGLPPTYILTCEHDVLRDDGVMYATRLKAAGVPVTHEHAEDGFHWAAFHPFPLLCHSNGLVTACAIIFSHSCCLVSARSLPLVPGAPQAAEEQWAEPACVAVVESAHCIPAAWLRVSTARP</sequence>
<proteinExistence type="evidence at protein level"/>
<dbReference type="PIRSF" id="PIRSF037251">
    <property type="entry name" value="Arylacetamide_deacetylase"/>
    <property type="match status" value="1"/>
</dbReference>
<dbReference type="InterPro" id="IPR029058">
    <property type="entry name" value="AB_hydrolase_fold"/>
</dbReference>
<dbReference type="Ensembl" id="ENSGALT00010003918.1">
    <property type="protein sequence ID" value="ENSGALP00010002222.1"/>
    <property type="gene ID" value="ENSGALG00010001708.1"/>
</dbReference>
<name>A0A8V0X9N3_CHICK</name>
<evidence type="ECO:0000256" key="1">
    <source>
        <dbReference type="ARBA" id="ARBA00010515"/>
    </source>
</evidence>
<evidence type="ECO:0000256" key="3">
    <source>
        <dbReference type="ARBA" id="ARBA00023157"/>
    </source>
</evidence>
<dbReference type="InterPro" id="IPR017157">
    <property type="entry name" value="Arylacetamide_deacetylase"/>
</dbReference>
<evidence type="ECO:0007829" key="10">
    <source>
        <dbReference type="PeptideAtlas" id="A0A8V0X9N3"/>
    </source>
</evidence>
<evidence type="ECO:0000256" key="6">
    <source>
        <dbReference type="SAM" id="SignalP"/>
    </source>
</evidence>
<dbReference type="PANTHER" id="PTHR48081">
    <property type="entry name" value="AB HYDROLASE SUPERFAMILY PROTEIN C4A8.06C"/>
    <property type="match status" value="1"/>
</dbReference>
<dbReference type="GO" id="GO:0017171">
    <property type="term" value="F:serine hydrolase activity"/>
    <property type="evidence" value="ECO:0007669"/>
    <property type="project" value="Ensembl"/>
</dbReference>
<reference evidence="8" key="3">
    <citation type="submission" date="2025-09" db="UniProtKB">
        <authorList>
            <consortium name="Ensembl"/>
        </authorList>
    </citation>
    <scope>IDENTIFICATION</scope>
    <source>
        <strain evidence="8">broiler</strain>
    </source>
</reference>
<feature type="chain" id="PRO_5036489686" evidence="6">
    <location>
        <begin position="18"/>
        <end position="450"/>
    </location>
</feature>
<dbReference type="PANTHER" id="PTHR48081:SF28">
    <property type="entry name" value="ALPHA_BETA HYDROLASE FOLD-3 DOMAIN-CONTAINING PROTEIN"/>
    <property type="match status" value="1"/>
</dbReference>
<evidence type="ECO:0000259" key="7">
    <source>
        <dbReference type="Pfam" id="PF07859"/>
    </source>
</evidence>
<feature type="active site" evidence="4">
    <location>
        <position position="343"/>
    </location>
</feature>
<dbReference type="GO" id="GO:0010898">
    <property type="term" value="P:positive regulation of triglyceride catabolic process"/>
    <property type="evidence" value="ECO:0007669"/>
    <property type="project" value="Ensembl"/>
</dbReference>
<feature type="domain" description="Alpha/beta hydrolase fold-3" evidence="7">
    <location>
        <begin position="316"/>
        <end position="373"/>
    </location>
</feature>
<feature type="active site" evidence="4 5">
    <location>
        <position position="189"/>
    </location>
</feature>
<dbReference type="GO" id="GO:0005789">
    <property type="term" value="C:endoplasmic reticulum membrane"/>
    <property type="evidence" value="ECO:0007669"/>
    <property type="project" value="Ensembl"/>
</dbReference>
<dbReference type="PROSITE" id="PS01174">
    <property type="entry name" value="LIPASE_GDXG_SER"/>
    <property type="match status" value="1"/>
</dbReference>
<accession>A0A8V0X9N3</accession>
<feature type="active site" evidence="4">
    <location>
        <position position="373"/>
    </location>
</feature>
<dbReference type="InterPro" id="IPR050300">
    <property type="entry name" value="GDXG_lipolytic_enzyme"/>
</dbReference>
<keyword evidence="10" id="KW-1267">Proteomics identification</keyword>
<keyword evidence="6" id="KW-0732">Signal</keyword>
<dbReference type="FunCoup" id="A0A8V0X9N3">
    <property type="interactions" value="6"/>
</dbReference>
<dbReference type="InterPro" id="IPR013094">
    <property type="entry name" value="AB_hydrolase_3"/>
</dbReference>
<feature type="domain" description="Alpha/beta hydrolase fold-3" evidence="7">
    <location>
        <begin position="107"/>
        <end position="261"/>
    </location>
</feature>
<evidence type="ECO:0000313" key="8">
    <source>
        <dbReference type="Ensembl" id="ENSGALP00010002222.1"/>
    </source>
</evidence>
<evidence type="ECO:0000256" key="5">
    <source>
        <dbReference type="PROSITE-ProRule" id="PRU10038"/>
    </source>
</evidence>
<dbReference type="Proteomes" id="UP000000539">
    <property type="component" value="Chromosome 9"/>
</dbReference>
<gene>
    <name evidence="8" type="primary">AADAC</name>
</gene>
<feature type="signal peptide" evidence="6">
    <location>
        <begin position="1"/>
        <end position="17"/>
    </location>
</feature>
<organism evidence="8 9">
    <name type="scientific">Gallus gallus</name>
    <name type="common">Chicken</name>
    <dbReference type="NCBI Taxonomy" id="9031"/>
    <lineage>
        <taxon>Eukaryota</taxon>
        <taxon>Metazoa</taxon>
        <taxon>Chordata</taxon>
        <taxon>Craniata</taxon>
        <taxon>Vertebrata</taxon>
        <taxon>Euteleostomi</taxon>
        <taxon>Archelosauria</taxon>
        <taxon>Archosauria</taxon>
        <taxon>Dinosauria</taxon>
        <taxon>Saurischia</taxon>
        <taxon>Theropoda</taxon>
        <taxon>Coelurosauria</taxon>
        <taxon>Aves</taxon>
        <taxon>Neognathae</taxon>
        <taxon>Galloanserae</taxon>
        <taxon>Galliformes</taxon>
        <taxon>Phasianidae</taxon>
        <taxon>Phasianinae</taxon>
        <taxon>Gallus</taxon>
    </lineage>
</organism>
<keyword evidence="9" id="KW-1185">Reference proteome</keyword>
<keyword evidence="2" id="KW-0378">Hydrolase</keyword>
<evidence type="ECO:0000256" key="2">
    <source>
        <dbReference type="ARBA" id="ARBA00022801"/>
    </source>
</evidence>
<dbReference type="Pfam" id="PF07859">
    <property type="entry name" value="Abhydrolase_3"/>
    <property type="match status" value="2"/>
</dbReference>
<comment type="similarity">
    <text evidence="1">Belongs to the 'GDXG' lipolytic enzyme family.</text>
</comment>
<evidence type="ECO:0000256" key="4">
    <source>
        <dbReference type="PIRSR" id="PIRSR037251-1"/>
    </source>
</evidence>
<reference evidence="8" key="2">
    <citation type="submission" date="2025-08" db="UniProtKB">
        <authorList>
            <consortium name="Ensembl"/>
        </authorList>
    </citation>
    <scope>IDENTIFICATION</scope>
    <source>
        <strain evidence="8">broiler</strain>
    </source>
</reference>
<dbReference type="GO" id="GO:0019213">
    <property type="term" value="F:deacetylase activity"/>
    <property type="evidence" value="ECO:0007669"/>
    <property type="project" value="Ensembl"/>
</dbReference>
<dbReference type="GO" id="GO:0004806">
    <property type="term" value="F:triacylglycerol lipase activity"/>
    <property type="evidence" value="ECO:0007669"/>
    <property type="project" value="Ensembl"/>
</dbReference>
<protein>
    <submittedName>
        <fullName evidence="8">Arylacetamide deacetylase</fullName>
    </submittedName>
</protein>
<dbReference type="SUPFAM" id="SSF53474">
    <property type="entry name" value="alpha/beta-Hydrolases"/>
    <property type="match status" value="1"/>
</dbReference>
<dbReference type="Gene3D" id="3.40.50.1820">
    <property type="entry name" value="alpha/beta hydrolase"/>
    <property type="match status" value="1"/>
</dbReference>
<dbReference type="OrthoDB" id="408631at2759"/>